<accession>A0ABX0KJZ0</accession>
<keyword evidence="2" id="KW-0119">Carbohydrate metabolism</keyword>
<reference evidence="4 5" key="1">
    <citation type="journal article" date="2020" name="Int. J. Syst. Evol. Microbiol.">
        <title>Novel acetic acid bacteria from cider fermentations: Acetobacter conturbans sp. nov. and Acetobacter fallax sp. nov.</title>
        <authorList>
            <person name="Sombolestani A.S."/>
            <person name="Cleenwerck I."/>
            <person name="Cnockaert M."/>
            <person name="Borremans W."/>
            <person name="Wieme A.D."/>
            <person name="De Vuyst L."/>
            <person name="Vandamme P."/>
        </authorList>
    </citation>
    <scope>NUCLEOTIDE SEQUENCE [LARGE SCALE GENOMIC DNA]</scope>
    <source>
        <strain evidence="4 5">LMG 23848</strain>
    </source>
</reference>
<keyword evidence="1" id="KW-0858">Xylan degradation</keyword>
<dbReference type="SUPFAM" id="SSF75005">
    <property type="entry name" value="Arabinanase/levansucrase/invertase"/>
    <property type="match status" value="1"/>
</dbReference>
<dbReference type="PANTHER" id="PTHR43772:SF2">
    <property type="entry name" value="PUTATIVE (AFU_ORTHOLOGUE AFUA_2G04480)-RELATED"/>
    <property type="match status" value="1"/>
</dbReference>
<evidence type="ECO:0000259" key="3">
    <source>
        <dbReference type="Pfam" id="PF24793"/>
    </source>
</evidence>
<evidence type="ECO:0000313" key="4">
    <source>
        <dbReference type="EMBL" id="NHO39079.1"/>
    </source>
</evidence>
<proteinExistence type="predicted"/>
<name>A0ABX0KJZ0_9PROT</name>
<dbReference type="EMBL" id="WOTE01000002">
    <property type="protein sequence ID" value="NHO39079.1"/>
    <property type="molecule type" value="Genomic_DNA"/>
</dbReference>
<evidence type="ECO:0000256" key="2">
    <source>
        <dbReference type="ARBA" id="ARBA00023277"/>
    </source>
</evidence>
<keyword evidence="4" id="KW-0808">Transferase</keyword>
<protein>
    <submittedName>
        <fullName evidence="4">Formyl transferase</fullName>
    </submittedName>
</protein>
<dbReference type="PANTHER" id="PTHR43772">
    <property type="entry name" value="ENDO-1,4-BETA-XYLANASE"/>
    <property type="match status" value="1"/>
</dbReference>
<sequence>MGLRKDIWRVGIVNSPMHTILERGSLEDMPVVWTPPMRRFCFRADPFGLWRDGKLHVFVEDYDYRVRVGSIDVFIYDAAFNLLEQRKALQTPWHLSYPYVFEAEGETWMLPEAHHSGRLTLYRSVRFPDQWEEAAVIPLGEDIAVDATPFFHDGLWWLFYTPAMRPPAPVGELHLAYAPTLLGPWTRHHANPVRLDSASTRPGGTPCVLNGKVVLPVQDCTYTYGGAIRPLTFDELTPERVRTHAGSPIRRPASYAPYTEGMHTLAAVGDVTLIDTKYTDLSARGIGLQAWREVKKLSRKVLSQSQQKG</sequence>
<evidence type="ECO:0000256" key="1">
    <source>
        <dbReference type="ARBA" id="ARBA00022651"/>
    </source>
</evidence>
<dbReference type="Proteomes" id="UP000657200">
    <property type="component" value="Unassembled WGS sequence"/>
</dbReference>
<dbReference type="GO" id="GO:0016740">
    <property type="term" value="F:transferase activity"/>
    <property type="evidence" value="ECO:0007669"/>
    <property type="project" value="UniProtKB-KW"/>
</dbReference>
<gene>
    <name evidence="4" type="ORF">GOB80_05135</name>
</gene>
<organism evidence="4 5">
    <name type="scientific">Acetobacter ghanensis</name>
    <dbReference type="NCBI Taxonomy" id="431306"/>
    <lineage>
        <taxon>Bacteria</taxon>
        <taxon>Pseudomonadati</taxon>
        <taxon>Pseudomonadota</taxon>
        <taxon>Alphaproteobacteria</taxon>
        <taxon>Acetobacterales</taxon>
        <taxon>Acetobacteraceae</taxon>
        <taxon>Acetobacter</taxon>
    </lineage>
</organism>
<dbReference type="Pfam" id="PF24793">
    <property type="entry name" value="GINT1_N"/>
    <property type="match status" value="1"/>
</dbReference>
<keyword evidence="1" id="KW-0624">Polysaccharide degradation</keyword>
<feature type="domain" description="Glucosamine inositolphosphorylceramide transferase 1 N-terminal" evidence="3">
    <location>
        <begin position="42"/>
        <end position="240"/>
    </location>
</feature>
<dbReference type="Gene3D" id="2.115.10.20">
    <property type="entry name" value="Glycosyl hydrolase domain, family 43"/>
    <property type="match status" value="1"/>
</dbReference>
<comment type="caution">
    <text evidence="4">The sequence shown here is derived from an EMBL/GenBank/DDBJ whole genome shotgun (WGS) entry which is preliminary data.</text>
</comment>
<dbReference type="RefSeq" id="WP_173567964.1">
    <property type="nucleotide sequence ID" value="NZ_WOTE01000002.1"/>
</dbReference>
<dbReference type="InterPro" id="IPR052176">
    <property type="entry name" value="Glycosyl_Hydrlase_43_Enz"/>
</dbReference>
<keyword evidence="5" id="KW-1185">Reference proteome</keyword>
<dbReference type="InterPro" id="IPR023296">
    <property type="entry name" value="Glyco_hydro_beta-prop_sf"/>
</dbReference>
<dbReference type="InterPro" id="IPR056442">
    <property type="entry name" value="GINT1_N"/>
</dbReference>
<evidence type="ECO:0000313" key="5">
    <source>
        <dbReference type="Proteomes" id="UP000657200"/>
    </source>
</evidence>